<reference evidence="1 2" key="1">
    <citation type="submission" date="2019-07" db="EMBL/GenBank/DDBJ databases">
        <title>Genomic Encyclopedia of Type Strains, Phase I: the one thousand microbial genomes (KMG-I) project.</title>
        <authorList>
            <person name="Kyrpides N."/>
        </authorList>
    </citation>
    <scope>NUCLEOTIDE SEQUENCE [LARGE SCALE GENOMIC DNA]</scope>
    <source>
        <strain evidence="1 2">DSM 16647</strain>
    </source>
</reference>
<name>A0A5S5ATQ6_9FIRM</name>
<organism evidence="1 2">
    <name type="scientific">Thermosediminibacter litoriperuensis</name>
    <dbReference type="NCBI Taxonomy" id="291989"/>
    <lineage>
        <taxon>Bacteria</taxon>
        <taxon>Bacillati</taxon>
        <taxon>Bacillota</taxon>
        <taxon>Clostridia</taxon>
        <taxon>Thermosediminibacterales</taxon>
        <taxon>Thermosediminibacteraceae</taxon>
        <taxon>Thermosediminibacter</taxon>
    </lineage>
</organism>
<gene>
    <name evidence="1" type="ORF">LZ11_01203</name>
</gene>
<evidence type="ECO:0000313" key="2">
    <source>
        <dbReference type="Proteomes" id="UP000322294"/>
    </source>
</evidence>
<dbReference type="Pfam" id="PF08902">
    <property type="entry name" value="DUF1848"/>
    <property type="match status" value="1"/>
</dbReference>
<dbReference type="AlphaFoldDB" id="A0A5S5ATQ6"/>
<accession>A0A5S5ATQ6</accession>
<keyword evidence="2" id="KW-1185">Reference proteome</keyword>
<dbReference type="OrthoDB" id="9771212at2"/>
<sequence length="298" mass="34506">MIISASRRTDIPAFYAGWFMDKVRKGRVVVYNPFNGVGWEVSLKPEDVDAVVFWSKNFGPLIPCLDELKEKYRLYFLFTITGLHGILEDNVISAGEAVEQFIEISRKFSPGHVQWRFDPIVITDVTGEDFYLERFESLARKLKGYTRRCYISFATLYDKVRRNFAMLERKRGIRLLEWDEDTKRNFANRLGSIARDYGIRVYSCCSDFLAGEYMERGSCVDVNMINELYSVEIKSPLNPTRPGCGCYKSVDIGVYNTCPHGCRYCYANHDAKKALENYRSHNPCSDFLGNRELKVVRK</sequence>
<proteinExistence type="predicted"/>
<evidence type="ECO:0000313" key="1">
    <source>
        <dbReference type="EMBL" id="TYP55488.1"/>
    </source>
</evidence>
<dbReference type="EMBL" id="VNHO01000010">
    <property type="protein sequence ID" value="TYP55488.1"/>
    <property type="molecule type" value="Genomic_DNA"/>
</dbReference>
<comment type="caution">
    <text evidence="1">The sequence shown here is derived from an EMBL/GenBank/DDBJ whole genome shotgun (WGS) entry which is preliminary data.</text>
</comment>
<dbReference type="Proteomes" id="UP000322294">
    <property type="component" value="Unassembled WGS sequence"/>
</dbReference>
<dbReference type="RefSeq" id="WP_148866971.1">
    <property type="nucleotide sequence ID" value="NZ_VNHO01000010.1"/>
</dbReference>
<protein>
    <submittedName>
        <fullName evidence="1">Uncharacterized protein DUF1848</fullName>
    </submittedName>
</protein>
<dbReference type="InterPro" id="IPR014998">
    <property type="entry name" value="DUF1848"/>
</dbReference>